<accession>A0ABX5LPN9</accession>
<feature type="chain" id="PRO_5047073345" evidence="1">
    <location>
        <begin position="19"/>
        <end position="510"/>
    </location>
</feature>
<dbReference type="EMBL" id="QGHD01000023">
    <property type="protein sequence ID" value="PWK94139.1"/>
    <property type="molecule type" value="Genomic_DNA"/>
</dbReference>
<dbReference type="Proteomes" id="UP000245523">
    <property type="component" value="Unassembled WGS sequence"/>
</dbReference>
<comment type="caution">
    <text evidence="2">The sequence shown here is derived from an EMBL/GenBank/DDBJ whole genome shotgun (WGS) entry which is preliminary data.</text>
</comment>
<protein>
    <submittedName>
        <fullName evidence="2">Uncharacterized protein</fullName>
    </submittedName>
</protein>
<name>A0ABX5LPN9_9BACT</name>
<feature type="signal peptide" evidence="1">
    <location>
        <begin position="1"/>
        <end position="18"/>
    </location>
</feature>
<organism evidence="2 3">
    <name type="scientific">Hallerella porci</name>
    <dbReference type="NCBI Taxonomy" id="1945871"/>
    <lineage>
        <taxon>Bacteria</taxon>
        <taxon>Pseudomonadati</taxon>
        <taxon>Fibrobacterota</taxon>
        <taxon>Fibrobacteria</taxon>
        <taxon>Fibrobacterales</taxon>
        <taxon>Fibrobacteraceae</taxon>
        <taxon>Hallerella</taxon>
    </lineage>
</organism>
<dbReference type="PROSITE" id="PS51257">
    <property type="entry name" value="PROKAR_LIPOPROTEIN"/>
    <property type="match status" value="1"/>
</dbReference>
<evidence type="ECO:0000256" key="1">
    <source>
        <dbReference type="SAM" id="SignalP"/>
    </source>
</evidence>
<keyword evidence="1" id="KW-0732">Signal</keyword>
<proteinExistence type="predicted"/>
<keyword evidence="3" id="KW-1185">Reference proteome</keyword>
<gene>
    <name evidence="2" type="ORF">B0H50_12320</name>
</gene>
<evidence type="ECO:0000313" key="3">
    <source>
        <dbReference type="Proteomes" id="UP000245523"/>
    </source>
</evidence>
<dbReference type="RefSeq" id="WP_109587637.1">
    <property type="nucleotide sequence ID" value="NZ_QGHD01000023.1"/>
</dbReference>
<sequence>MKAKIFLCLWMIFFIACSDDSISFNANDAEAVSVKAYFSRLGDSTNTRVKADTILPTDSILLIALIEPSRSIRMENFYWQIDNGKKFSEFSHRTLVSQSGMHVAKFVLLDRFADTLSDSVTFWTAPIPVLDLENFIPRNGSEISANAKISFAWNALETNPFAETNYHFSLRCGKKILADTILSSPQFSPKFSLPSLENCTWEVYAQDDFARVSFDTLRANFVTESADSSSRGATLFRIQSALSQNEKFEFQLWNSKKEIISADSLLIDWDNSLLTMKNLPAGNYRIFFRHEKFHDYQSDTISFAVKSRQISSYAISIQDTIKPYILCNDCENNTFLFRDTLKFSIIENGPAISPKKIRVVIDGEAYSAWEILNDTLQIFTAEISPALISHPITISVTDQAGNFSKEQFSLSPKNLCVQTFSDTLVEKNTTLKIPIQNACPHLTPKRFFWDIDGDGSWDGEAAADGKQSAEKTFSGSLFQNPEMTIRVYIQYESGARFENHFTLYVNGVSG</sequence>
<evidence type="ECO:0000313" key="2">
    <source>
        <dbReference type="EMBL" id="PWK94139.1"/>
    </source>
</evidence>
<reference evidence="2 3" key="1">
    <citation type="submission" date="2018-05" db="EMBL/GenBank/DDBJ databases">
        <title>Animal gut microbial communities from fecal samples from Wisconsin, USA.</title>
        <authorList>
            <person name="Neumann A."/>
        </authorList>
    </citation>
    <scope>NUCLEOTIDE SEQUENCE [LARGE SCALE GENOMIC DNA]</scope>
    <source>
        <strain evidence="2 3">UWS4</strain>
    </source>
</reference>